<keyword evidence="2" id="KW-1185">Reference proteome</keyword>
<protein>
    <submittedName>
        <fullName evidence="1">Uncharacterized protein</fullName>
    </submittedName>
</protein>
<dbReference type="Proteomes" id="UP000185490">
    <property type="component" value="Chromosome"/>
</dbReference>
<organism evidence="1 2">
    <name type="scientific">Thermosipho melanesiensis</name>
    <dbReference type="NCBI Taxonomy" id="46541"/>
    <lineage>
        <taxon>Bacteria</taxon>
        <taxon>Thermotogati</taxon>
        <taxon>Thermotogota</taxon>
        <taxon>Thermotogae</taxon>
        <taxon>Thermotogales</taxon>
        <taxon>Fervidobacteriaceae</taxon>
        <taxon>Thermosipho</taxon>
    </lineage>
</organism>
<accession>A0ABM6GES0</accession>
<dbReference type="RefSeq" id="WP_012057363.1">
    <property type="nucleotide sequence ID" value="NZ_CP007389.1"/>
</dbReference>
<proteinExistence type="predicted"/>
<reference evidence="1 2" key="1">
    <citation type="submission" date="2014-02" db="EMBL/GenBank/DDBJ databases">
        <title>Diversity of Thermotogales isolates from hydrothermal vents.</title>
        <authorList>
            <person name="Haverkamp T.H.A."/>
            <person name="Lossouarn J."/>
            <person name="Geslin C."/>
            <person name="Nesbo C.L."/>
        </authorList>
    </citation>
    <scope>NUCLEOTIDE SEQUENCE [LARGE SCALE GENOMIC DNA]</scope>
    <source>
        <strain evidence="1 2">431</strain>
    </source>
</reference>
<evidence type="ECO:0000313" key="1">
    <source>
        <dbReference type="EMBL" id="APT74098.1"/>
    </source>
</evidence>
<name>A0ABM6GES0_9BACT</name>
<sequence length="227" mass="26544">MYFLCEIEDKDKIYKIAVLKDKVIGISNSLIKSQLEIDFCLFEDRLYPIYTHNNLKNPNLKFYFVFEKFAFGITRIIKESEQHPKKIENNELYSGVIIEEDSYFVYNLEKISPAHAVQNSLNSKKIKNKEEKKDYLVLDKTFAIHKTNVLSIMENSEIIIFPTSGYIGFVEYKEILPVKRIKDGKYVVITRNGAFQCKNIEITNGKLFQNKKNKILKCSFGNLKILE</sequence>
<gene>
    <name evidence="1" type="ORF">BW47_06140</name>
</gene>
<evidence type="ECO:0000313" key="2">
    <source>
        <dbReference type="Proteomes" id="UP000185490"/>
    </source>
</evidence>
<dbReference type="EMBL" id="CP007389">
    <property type="protein sequence ID" value="APT74098.1"/>
    <property type="molecule type" value="Genomic_DNA"/>
</dbReference>